<evidence type="ECO:0008006" key="3">
    <source>
        <dbReference type="Google" id="ProtNLM"/>
    </source>
</evidence>
<evidence type="ECO:0000313" key="1">
    <source>
        <dbReference type="EMBL" id="MBS0027223.1"/>
    </source>
</evidence>
<name>A0ABS5IWK0_9BACT</name>
<accession>A0ABS5IWK0</accession>
<organism evidence="1 2">
    <name type="scientific">Chitinophaga hostae</name>
    <dbReference type="NCBI Taxonomy" id="2831022"/>
    <lineage>
        <taxon>Bacteria</taxon>
        <taxon>Pseudomonadati</taxon>
        <taxon>Bacteroidota</taxon>
        <taxon>Chitinophagia</taxon>
        <taxon>Chitinophagales</taxon>
        <taxon>Chitinophagaceae</taxon>
        <taxon>Chitinophaga</taxon>
    </lineage>
</organism>
<reference evidence="1 2" key="1">
    <citation type="submission" date="2021-04" db="EMBL/GenBank/DDBJ databases">
        <title>Chitinophaga sp. nov., isolated from the rhizosphere soil.</title>
        <authorList>
            <person name="He S."/>
        </authorList>
    </citation>
    <scope>NUCLEOTIDE SEQUENCE [LARGE SCALE GENOMIC DNA]</scope>
    <source>
        <strain evidence="1 2">2R12</strain>
    </source>
</reference>
<dbReference type="RefSeq" id="WP_211972328.1">
    <property type="nucleotide sequence ID" value="NZ_JAGTXB010000003.1"/>
</dbReference>
<protein>
    <recommendedName>
        <fullName evidence="3">DUF302 domain-containing protein</fullName>
    </recommendedName>
</protein>
<gene>
    <name evidence="1" type="ORF">KE626_07875</name>
</gene>
<dbReference type="EMBL" id="JAGTXB010000003">
    <property type="protein sequence ID" value="MBS0027223.1"/>
    <property type="molecule type" value="Genomic_DNA"/>
</dbReference>
<dbReference type="Proteomes" id="UP000676386">
    <property type="component" value="Unassembled WGS sequence"/>
</dbReference>
<sequence>MKTFKFTIQNLLSRKGDKISAPMSPMLFAKEMASQRKEKFNRLARVWFEDETIHQVQEDGGYTGYDTLIIASQFANDLSLTLWVDEGTQGIPVALAFQSDKEVIITPAYSEAKYARKLSVSEIEEIFTYVFDNPSALDIQNETDHSTGETKDSL</sequence>
<evidence type="ECO:0000313" key="2">
    <source>
        <dbReference type="Proteomes" id="UP000676386"/>
    </source>
</evidence>
<keyword evidence="2" id="KW-1185">Reference proteome</keyword>
<comment type="caution">
    <text evidence="1">The sequence shown here is derived from an EMBL/GenBank/DDBJ whole genome shotgun (WGS) entry which is preliminary data.</text>
</comment>
<proteinExistence type="predicted"/>